<dbReference type="GO" id="GO:0009055">
    <property type="term" value="F:electron transfer activity"/>
    <property type="evidence" value="ECO:0007669"/>
    <property type="project" value="UniProtKB-UniRule"/>
</dbReference>
<feature type="binding site" evidence="11 13">
    <location>
        <position position="224"/>
    </location>
    <ligand>
        <name>[2Fe-2S] cluster</name>
        <dbReference type="ChEBI" id="CHEBI:190135"/>
    </ligand>
</feature>
<comment type="similarity">
    <text evidence="1 11">Belongs to the PyrK family.</text>
</comment>
<keyword evidence="16" id="KW-1185">Reference proteome</keyword>
<keyword evidence="10 11" id="KW-0411">Iron-sulfur</keyword>
<evidence type="ECO:0000256" key="1">
    <source>
        <dbReference type="ARBA" id="ARBA00006422"/>
    </source>
</evidence>
<dbReference type="GO" id="GO:0051537">
    <property type="term" value="F:2 iron, 2 sulfur cluster binding"/>
    <property type="evidence" value="ECO:0007669"/>
    <property type="project" value="UniProtKB-KW"/>
</dbReference>
<feature type="domain" description="FAD-binding FR-type" evidence="14">
    <location>
        <begin position="2"/>
        <end position="101"/>
    </location>
</feature>
<dbReference type="Gene3D" id="3.40.50.80">
    <property type="entry name" value="Nucleotide-binding domain of ferredoxin-NADP reductase (FNR) module"/>
    <property type="match status" value="1"/>
</dbReference>
<dbReference type="PRINTS" id="PR00409">
    <property type="entry name" value="PHDIOXRDTASE"/>
</dbReference>
<evidence type="ECO:0000256" key="2">
    <source>
        <dbReference type="ARBA" id="ARBA00022448"/>
    </source>
</evidence>
<feature type="binding site" evidence="11 12">
    <location>
        <begin position="76"/>
        <end position="77"/>
    </location>
    <ligand>
        <name>FAD</name>
        <dbReference type="ChEBI" id="CHEBI:57692"/>
    </ligand>
</feature>
<evidence type="ECO:0000256" key="3">
    <source>
        <dbReference type="ARBA" id="ARBA00022630"/>
    </source>
</evidence>
<dbReference type="PROSITE" id="PS51384">
    <property type="entry name" value="FAD_FR"/>
    <property type="match status" value="1"/>
</dbReference>
<evidence type="ECO:0000256" key="13">
    <source>
        <dbReference type="PIRSR" id="PIRSR006816-2"/>
    </source>
</evidence>
<dbReference type="PANTHER" id="PTHR43513:SF3">
    <property type="entry name" value="DIHYDROOROTATE DEHYDROGENASE B (NAD(+)), ELECTRON TRANSFER SUBUNIT-RELATED"/>
    <property type="match status" value="1"/>
</dbReference>
<dbReference type="EMBL" id="CP000853">
    <property type="protein sequence ID" value="ABW19727.1"/>
    <property type="molecule type" value="Genomic_DNA"/>
</dbReference>
<comment type="pathway">
    <text evidence="11">Pyrimidine metabolism; UMP biosynthesis via de novo pathway; orotate from (S)-dihydroorotate (NAD(+) route): step 1/1.</text>
</comment>
<protein>
    <recommendedName>
        <fullName evidence="11">Dihydroorotate dehydrogenase B (NAD(+)), electron transfer subunit</fullName>
    </recommendedName>
    <alternativeName>
        <fullName evidence="11">Dihydroorotate oxidase B, electron transfer subunit</fullName>
    </alternativeName>
</protein>
<sequence length="256" mass="28120">MKRMNGARILENKELVSEIYEMVLFSKEIAAIAKAGQFLNIYCNVPGRILPRPISISQIHREEGTVTIVYSVVGKGTKALSQMVMGEEIQVMGPLGNGFMIQEECAHPIIIGGGIGTPPLLELAKQLQGNVAVYLGFRRNPILVEAFEKIGAKVYVATEDGMDGVKGNVMDILREKNPKVDMVYSCGPKPMLRAIAQWAEEKGVKAQVSMEERMACGIGACVGCTCKTSTDKKQVMNKRVCKDGPVFWSNEVIWHD</sequence>
<evidence type="ECO:0000256" key="6">
    <source>
        <dbReference type="ARBA" id="ARBA00022827"/>
    </source>
</evidence>
<evidence type="ECO:0000256" key="11">
    <source>
        <dbReference type="HAMAP-Rule" id="MF_01211"/>
    </source>
</evidence>
<proteinExistence type="inferred from homology"/>
<feature type="binding site" evidence="11 13">
    <location>
        <position position="216"/>
    </location>
    <ligand>
        <name>[2Fe-2S] cluster</name>
        <dbReference type="ChEBI" id="CHEBI:190135"/>
    </ligand>
</feature>
<dbReference type="InterPro" id="IPR017938">
    <property type="entry name" value="Riboflavin_synthase-like_b-brl"/>
</dbReference>
<comment type="function">
    <text evidence="11">Responsible for channeling the electrons from the oxidation of dihydroorotate from the FMN redox center in the PyrD type B subunit to the ultimate electron acceptor NAD(+).</text>
</comment>
<comment type="caution">
    <text evidence="11">Lacks conserved residue(s) required for the propagation of feature annotation.</text>
</comment>
<organism evidence="15 16">
    <name type="scientific">Alkaliphilus oremlandii (strain OhILAs)</name>
    <name type="common">Clostridium oremlandii (strain OhILAs)</name>
    <dbReference type="NCBI Taxonomy" id="350688"/>
    <lineage>
        <taxon>Bacteria</taxon>
        <taxon>Bacillati</taxon>
        <taxon>Bacillota</taxon>
        <taxon>Clostridia</taxon>
        <taxon>Peptostreptococcales</taxon>
        <taxon>Natronincolaceae</taxon>
        <taxon>Alkaliphilus</taxon>
    </lineage>
</organism>
<feature type="binding site" evidence="11 13">
    <location>
        <position position="221"/>
    </location>
    <ligand>
        <name>[2Fe-2S] cluster</name>
        <dbReference type="ChEBI" id="CHEBI:190135"/>
    </ligand>
</feature>
<evidence type="ECO:0000313" key="15">
    <source>
        <dbReference type="EMBL" id="ABW19727.1"/>
    </source>
</evidence>
<keyword evidence="9 11" id="KW-0408">Iron</keyword>
<reference evidence="16" key="1">
    <citation type="submission" date="2007-10" db="EMBL/GenBank/DDBJ databases">
        <title>Complete genome of Alkaliphilus oremlandii OhILAs.</title>
        <authorList>
            <person name="Copeland A."/>
            <person name="Lucas S."/>
            <person name="Lapidus A."/>
            <person name="Barry K."/>
            <person name="Detter J.C."/>
            <person name="Glavina del Rio T."/>
            <person name="Hammon N."/>
            <person name="Israni S."/>
            <person name="Dalin E."/>
            <person name="Tice H."/>
            <person name="Pitluck S."/>
            <person name="Chain P."/>
            <person name="Malfatti S."/>
            <person name="Shin M."/>
            <person name="Vergez L."/>
            <person name="Schmutz J."/>
            <person name="Larimer F."/>
            <person name="Land M."/>
            <person name="Hauser L."/>
            <person name="Kyrpides N."/>
            <person name="Mikhailova N."/>
            <person name="Stolz J.F."/>
            <person name="Dawson A."/>
            <person name="Fisher E."/>
            <person name="Crable B."/>
            <person name="Perera E."/>
            <person name="Lisak J."/>
            <person name="Ranganathan M."/>
            <person name="Basu P."/>
            <person name="Richardson P."/>
        </authorList>
    </citation>
    <scope>NUCLEOTIDE SEQUENCE [LARGE SCALE GENOMIC DNA]</scope>
    <source>
        <strain evidence="16">OhILAs</strain>
    </source>
</reference>
<dbReference type="InterPro" id="IPR019480">
    <property type="entry name" value="Dihydroorotate_DH_Fe-S-bd"/>
</dbReference>
<comment type="cofactor">
    <cofactor evidence="13">
        <name>[2Fe-2S] cluster</name>
        <dbReference type="ChEBI" id="CHEBI:190135"/>
    </cofactor>
    <text evidence="13">Binds 1 [2Fe-2S] cluster per subunit.</text>
</comment>
<keyword evidence="4 11" id="KW-0001">2Fe-2S</keyword>
<evidence type="ECO:0000256" key="5">
    <source>
        <dbReference type="ARBA" id="ARBA00022723"/>
    </source>
</evidence>
<evidence type="ECO:0000259" key="14">
    <source>
        <dbReference type="PROSITE" id="PS51384"/>
    </source>
</evidence>
<dbReference type="AlphaFoldDB" id="A8MIU5"/>
<dbReference type="Gene3D" id="2.10.240.10">
    <property type="entry name" value="Dihydroorotate dehydrogenase, electron transfer subunit"/>
    <property type="match status" value="1"/>
</dbReference>
<dbReference type="InterPro" id="IPR012165">
    <property type="entry name" value="Cyt_c3_hydrogenase_gsu"/>
</dbReference>
<keyword evidence="6 11" id="KW-0274">FAD</keyword>
<dbReference type="HOGENOM" id="CLU_003827_1_2_9"/>
<keyword evidence="5 11" id="KW-0479">Metal-binding</keyword>
<dbReference type="InterPro" id="IPR008333">
    <property type="entry name" value="Cbr1-like_FAD-bd_dom"/>
</dbReference>
<keyword evidence="7 11" id="KW-0665">Pyrimidine biosynthesis</keyword>
<dbReference type="Gene3D" id="2.40.30.10">
    <property type="entry name" value="Translation factors"/>
    <property type="match status" value="1"/>
</dbReference>
<evidence type="ECO:0000256" key="7">
    <source>
        <dbReference type="ARBA" id="ARBA00022975"/>
    </source>
</evidence>
<dbReference type="eggNOG" id="COG0543">
    <property type="taxonomic scope" value="Bacteria"/>
</dbReference>
<dbReference type="OrthoDB" id="9789468at2"/>
<comment type="cofactor">
    <cofactor evidence="11">
        <name>[2Fe-2S] cluster</name>
        <dbReference type="ChEBI" id="CHEBI:190135"/>
    </cofactor>
    <text evidence="11">Binds 1 [2Fe-2S] cluster per subunit.</text>
</comment>
<dbReference type="PANTHER" id="PTHR43513">
    <property type="entry name" value="DIHYDROOROTATE DEHYDROGENASE B (NAD(+)), ELECTRON TRANSFER SUBUNIT"/>
    <property type="match status" value="1"/>
</dbReference>
<evidence type="ECO:0000256" key="8">
    <source>
        <dbReference type="ARBA" id="ARBA00022982"/>
    </source>
</evidence>
<dbReference type="STRING" id="350688.Clos_2192"/>
<dbReference type="UniPathway" id="UPA00070">
    <property type="reaction ID" value="UER00945"/>
</dbReference>
<dbReference type="Proteomes" id="UP000000269">
    <property type="component" value="Chromosome"/>
</dbReference>
<dbReference type="PIRSF" id="PIRSF006816">
    <property type="entry name" value="Cyc3_hyd_g"/>
    <property type="match status" value="1"/>
</dbReference>
<comment type="cofactor">
    <cofactor evidence="11 12">
        <name>FAD</name>
        <dbReference type="ChEBI" id="CHEBI:57692"/>
    </cofactor>
    <text evidence="11 12">Binds 1 FAD per subunit.</text>
</comment>
<dbReference type="InterPro" id="IPR037117">
    <property type="entry name" value="Dihydroorotate_DH_ele_sf"/>
</dbReference>
<evidence type="ECO:0000256" key="4">
    <source>
        <dbReference type="ARBA" id="ARBA00022714"/>
    </source>
</evidence>
<dbReference type="CDD" id="cd06218">
    <property type="entry name" value="DHOD_e_trans"/>
    <property type="match status" value="1"/>
</dbReference>
<dbReference type="RefSeq" id="WP_012160036.1">
    <property type="nucleotide sequence ID" value="NC_009922.1"/>
</dbReference>
<dbReference type="SUPFAM" id="SSF52343">
    <property type="entry name" value="Ferredoxin reductase-like, C-terminal NADP-linked domain"/>
    <property type="match status" value="1"/>
</dbReference>
<dbReference type="InterPro" id="IPR039261">
    <property type="entry name" value="FNR_nucleotide-bd"/>
</dbReference>
<keyword evidence="3 11" id="KW-0285">Flavoprotein</keyword>
<evidence type="ECO:0000256" key="12">
    <source>
        <dbReference type="PIRSR" id="PIRSR006816-1"/>
    </source>
</evidence>
<feature type="binding site" evidence="11 12">
    <location>
        <begin position="52"/>
        <end position="55"/>
    </location>
    <ligand>
        <name>FAD</name>
        <dbReference type="ChEBI" id="CHEBI:57692"/>
    </ligand>
</feature>
<evidence type="ECO:0000313" key="16">
    <source>
        <dbReference type="Proteomes" id="UP000000269"/>
    </source>
</evidence>
<dbReference type="InterPro" id="IPR023455">
    <property type="entry name" value="Dihydroorotate_DHASE_ETsu"/>
</dbReference>
<keyword evidence="2 11" id="KW-0813">Transport</keyword>
<dbReference type="InterPro" id="IPR050353">
    <property type="entry name" value="PyrK_electron_transfer"/>
</dbReference>
<feature type="binding site" evidence="11 13">
    <location>
        <position position="241"/>
    </location>
    <ligand>
        <name>[2Fe-2S] cluster</name>
        <dbReference type="ChEBI" id="CHEBI:190135"/>
    </ligand>
</feature>
<evidence type="ECO:0000256" key="9">
    <source>
        <dbReference type="ARBA" id="ARBA00023004"/>
    </source>
</evidence>
<gene>
    <name evidence="11" type="primary">pyrK</name>
    <name evidence="15" type="ordered locus">Clos_2192</name>
</gene>
<comment type="subunit">
    <text evidence="11">Heterotetramer of 2 PyrK and 2 PyrD type B subunits.</text>
</comment>
<dbReference type="Pfam" id="PF00970">
    <property type="entry name" value="FAD_binding_6"/>
    <property type="match status" value="1"/>
</dbReference>
<accession>A8MIU5</accession>
<dbReference type="GO" id="GO:0046872">
    <property type="term" value="F:metal ion binding"/>
    <property type="evidence" value="ECO:0007669"/>
    <property type="project" value="UniProtKB-KW"/>
</dbReference>
<dbReference type="GO" id="GO:0044205">
    <property type="term" value="P:'de novo' UMP biosynthetic process"/>
    <property type="evidence" value="ECO:0007669"/>
    <property type="project" value="UniProtKB-UniRule"/>
</dbReference>
<dbReference type="GO" id="GO:0016491">
    <property type="term" value="F:oxidoreductase activity"/>
    <property type="evidence" value="ECO:0007669"/>
    <property type="project" value="InterPro"/>
</dbReference>
<dbReference type="InterPro" id="IPR017927">
    <property type="entry name" value="FAD-bd_FR_type"/>
</dbReference>
<dbReference type="Pfam" id="PF10418">
    <property type="entry name" value="DHODB_Fe-S_bind"/>
    <property type="match status" value="1"/>
</dbReference>
<name>A8MIU5_ALKOO</name>
<dbReference type="NCBIfam" id="NF000798">
    <property type="entry name" value="PRK00054.1-3"/>
    <property type="match status" value="1"/>
</dbReference>
<dbReference type="KEGG" id="aoe:Clos_2192"/>
<evidence type="ECO:0000256" key="10">
    <source>
        <dbReference type="ARBA" id="ARBA00023014"/>
    </source>
</evidence>
<dbReference type="SUPFAM" id="SSF63380">
    <property type="entry name" value="Riboflavin synthase domain-like"/>
    <property type="match status" value="1"/>
</dbReference>
<dbReference type="HAMAP" id="MF_01211">
    <property type="entry name" value="DHODB_Fe_S_bind"/>
    <property type="match status" value="1"/>
</dbReference>
<dbReference type="GO" id="GO:0050660">
    <property type="term" value="F:flavin adenine dinucleotide binding"/>
    <property type="evidence" value="ECO:0007669"/>
    <property type="project" value="InterPro"/>
</dbReference>
<keyword evidence="8 11" id="KW-0249">Electron transport</keyword>